<organism evidence="1 2">
    <name type="scientific">Streptomyces spororaveus</name>
    <dbReference type="NCBI Taxonomy" id="284039"/>
    <lineage>
        <taxon>Bacteria</taxon>
        <taxon>Bacillati</taxon>
        <taxon>Actinomycetota</taxon>
        <taxon>Actinomycetes</taxon>
        <taxon>Kitasatosporales</taxon>
        <taxon>Streptomycetaceae</taxon>
        <taxon>Streptomyces</taxon>
    </lineage>
</organism>
<protein>
    <submittedName>
        <fullName evidence="1">Uncharacterized protein</fullName>
    </submittedName>
</protein>
<accession>A0ABQ3TFM8</accession>
<keyword evidence="2" id="KW-1185">Reference proteome</keyword>
<gene>
    <name evidence="1" type="ORF">Sspor_47790</name>
</gene>
<dbReference type="RefSeq" id="WP_202200846.1">
    <property type="nucleotide sequence ID" value="NZ_BAAATO010000002.1"/>
</dbReference>
<evidence type="ECO:0000313" key="1">
    <source>
        <dbReference type="EMBL" id="GHI79218.1"/>
    </source>
</evidence>
<proteinExistence type="predicted"/>
<dbReference type="Proteomes" id="UP000608522">
    <property type="component" value="Unassembled WGS sequence"/>
</dbReference>
<sequence length="322" mass="35489">MSEEPQVHFPPVENGMDYLISVMEHLDGAPGPRSLKYAVLHLQAATEVLLKARLIAFDWRLTFKKAEEADRAAFDRGGFQSCNVDTAIKRLRADAGVEVPSEAKGHITHLASQRNRLQHFGLTEPALAVRSRTVLVLDFLLDFVNQELRPHLSGDDLSSLDTHMGTVRESLSRVEALVTSRMARIQPELDSMARHVVQCVACGQWAMVAHEGATSCLFCGVPWEPEQAAEEYAAEHLGDSWFSMVKDGGSPPRYTCPACDGEALVQSVRVAAFKEEDRGFCFHCGEAFRNLTECAKCGTLIDGGEGALQVCETCFEYAMARN</sequence>
<evidence type="ECO:0000313" key="2">
    <source>
        <dbReference type="Proteomes" id="UP000608522"/>
    </source>
</evidence>
<name>A0ABQ3TFM8_9ACTN</name>
<comment type="caution">
    <text evidence="1">The sequence shown here is derived from an EMBL/GenBank/DDBJ whole genome shotgun (WGS) entry which is preliminary data.</text>
</comment>
<dbReference type="EMBL" id="BNED01000005">
    <property type="protein sequence ID" value="GHI79218.1"/>
    <property type="molecule type" value="Genomic_DNA"/>
</dbReference>
<reference evidence="2" key="1">
    <citation type="submission" date="2023-07" db="EMBL/GenBank/DDBJ databases">
        <title>Whole genome shotgun sequence of Streptomyces spororaveus NBRC 15456.</title>
        <authorList>
            <person name="Komaki H."/>
            <person name="Tamura T."/>
        </authorList>
    </citation>
    <scope>NUCLEOTIDE SEQUENCE [LARGE SCALE GENOMIC DNA]</scope>
    <source>
        <strain evidence="2">NBRC 15456</strain>
    </source>
</reference>